<dbReference type="InterPro" id="IPR014241">
    <property type="entry name" value="Cyt_c_oxidase_su1_bac"/>
</dbReference>
<keyword evidence="19" id="KW-1185">Reference proteome</keyword>
<evidence type="ECO:0000256" key="15">
    <source>
        <dbReference type="RuleBase" id="RU000370"/>
    </source>
</evidence>
<feature type="transmembrane region" description="Helical" evidence="16">
    <location>
        <begin position="496"/>
        <end position="520"/>
    </location>
</feature>
<organism evidence="18 19">
    <name type="scientific">Microvirga flocculans</name>
    <dbReference type="NCBI Taxonomy" id="217168"/>
    <lineage>
        <taxon>Bacteria</taxon>
        <taxon>Pseudomonadati</taxon>
        <taxon>Pseudomonadota</taxon>
        <taxon>Alphaproteobacteria</taxon>
        <taxon>Hyphomicrobiales</taxon>
        <taxon>Methylobacteriaceae</taxon>
        <taxon>Microvirga</taxon>
    </lineage>
</organism>
<dbReference type="PROSITE" id="PS50855">
    <property type="entry name" value="COX1"/>
    <property type="match status" value="1"/>
</dbReference>
<dbReference type="GO" id="GO:0020037">
    <property type="term" value="F:heme binding"/>
    <property type="evidence" value="ECO:0007669"/>
    <property type="project" value="InterPro"/>
</dbReference>
<evidence type="ECO:0000256" key="11">
    <source>
        <dbReference type="ARBA" id="ARBA00023004"/>
    </source>
</evidence>
<dbReference type="RefSeq" id="WP_035459007.1">
    <property type="nucleotide sequence ID" value="NZ_JACIDC010000004.1"/>
</dbReference>
<feature type="transmembrane region" description="Helical" evidence="16">
    <location>
        <begin position="308"/>
        <end position="328"/>
    </location>
</feature>
<keyword evidence="3 15" id="KW-0813">Transport</keyword>
<keyword evidence="12 16" id="KW-0186">Copper</keyword>
<evidence type="ECO:0000256" key="9">
    <source>
        <dbReference type="ARBA" id="ARBA00022982"/>
    </source>
</evidence>
<evidence type="ECO:0000256" key="3">
    <source>
        <dbReference type="ARBA" id="ARBA00022448"/>
    </source>
</evidence>
<dbReference type="GO" id="GO:0015990">
    <property type="term" value="P:electron transport coupled proton transport"/>
    <property type="evidence" value="ECO:0007669"/>
    <property type="project" value="InterPro"/>
</dbReference>
<evidence type="ECO:0000256" key="7">
    <source>
        <dbReference type="ARBA" id="ARBA00022723"/>
    </source>
</evidence>
<dbReference type="InterPro" id="IPR023615">
    <property type="entry name" value="Cyt_c_Oxase_su1_BS"/>
</dbReference>
<dbReference type="InterPro" id="IPR036927">
    <property type="entry name" value="Cyt_c_oxase-like_su1_sf"/>
</dbReference>
<feature type="transmembrane region" description="Helical" evidence="16">
    <location>
        <begin position="214"/>
        <end position="242"/>
    </location>
</feature>
<feature type="transmembrane region" description="Helical" evidence="16">
    <location>
        <begin position="82"/>
        <end position="110"/>
    </location>
</feature>
<dbReference type="GO" id="GO:0046872">
    <property type="term" value="F:metal ion binding"/>
    <property type="evidence" value="ECO:0007669"/>
    <property type="project" value="UniProtKB-KW"/>
</dbReference>
<evidence type="ECO:0000256" key="8">
    <source>
        <dbReference type="ARBA" id="ARBA00022967"/>
    </source>
</evidence>
<keyword evidence="13 16" id="KW-0472">Membrane</keyword>
<feature type="transmembrane region" description="Helical" evidence="16">
    <location>
        <begin position="411"/>
        <end position="434"/>
    </location>
</feature>
<evidence type="ECO:0000256" key="4">
    <source>
        <dbReference type="ARBA" id="ARBA00022617"/>
    </source>
</evidence>
<dbReference type="NCBIfam" id="TIGR02891">
    <property type="entry name" value="CtaD_CoxA"/>
    <property type="match status" value="1"/>
</dbReference>
<feature type="transmembrane region" description="Helical" evidence="16">
    <location>
        <begin position="122"/>
        <end position="145"/>
    </location>
</feature>
<keyword evidence="6 15" id="KW-0812">Transmembrane</keyword>
<reference evidence="18 19" key="1">
    <citation type="submission" date="2020-08" db="EMBL/GenBank/DDBJ databases">
        <title>Genomic Encyclopedia of Type Strains, Phase IV (KMG-IV): sequencing the most valuable type-strain genomes for metagenomic binning, comparative biology and taxonomic classification.</title>
        <authorList>
            <person name="Goeker M."/>
        </authorList>
    </citation>
    <scope>NUCLEOTIDE SEQUENCE [LARGE SCALE GENOMIC DNA]</scope>
    <source>
        <strain evidence="18 19">DSM 15743</strain>
    </source>
</reference>
<evidence type="ECO:0000256" key="6">
    <source>
        <dbReference type="ARBA" id="ARBA00022692"/>
    </source>
</evidence>
<dbReference type="AlphaFoldDB" id="A0A7W6N7I7"/>
<evidence type="ECO:0000256" key="1">
    <source>
        <dbReference type="ARBA" id="ARBA00004141"/>
    </source>
</evidence>
<feature type="transmembrane region" description="Helical" evidence="16">
    <location>
        <begin position="454"/>
        <end position="476"/>
    </location>
</feature>
<feature type="transmembrane region" description="Helical" evidence="16">
    <location>
        <begin position="376"/>
        <end position="399"/>
    </location>
</feature>
<dbReference type="Pfam" id="PF00115">
    <property type="entry name" value="COX1"/>
    <property type="match status" value="1"/>
</dbReference>
<feature type="transmembrane region" description="Helical" evidence="16">
    <location>
        <begin position="340"/>
        <end position="364"/>
    </location>
</feature>
<keyword evidence="10 16" id="KW-1133">Transmembrane helix</keyword>
<evidence type="ECO:0000256" key="13">
    <source>
        <dbReference type="ARBA" id="ARBA00023136"/>
    </source>
</evidence>
<accession>A0A7W6N7I7</accession>
<feature type="transmembrane region" description="Helical" evidence="16">
    <location>
        <begin position="40"/>
        <end position="62"/>
    </location>
</feature>
<dbReference type="InterPro" id="IPR000883">
    <property type="entry name" value="Cyt_C_Oxase_1"/>
</dbReference>
<dbReference type="InterPro" id="IPR023616">
    <property type="entry name" value="Cyt_c_oxase-like_su1_dom"/>
</dbReference>
<comment type="catalytic activity">
    <reaction evidence="14 16">
        <text>4 Fe(II)-[cytochrome c] + O2 + 8 H(+)(in) = 4 Fe(III)-[cytochrome c] + 2 H2O + 4 H(+)(out)</text>
        <dbReference type="Rhea" id="RHEA:11436"/>
        <dbReference type="Rhea" id="RHEA-COMP:10350"/>
        <dbReference type="Rhea" id="RHEA-COMP:14399"/>
        <dbReference type="ChEBI" id="CHEBI:15377"/>
        <dbReference type="ChEBI" id="CHEBI:15378"/>
        <dbReference type="ChEBI" id="CHEBI:15379"/>
        <dbReference type="ChEBI" id="CHEBI:29033"/>
        <dbReference type="ChEBI" id="CHEBI:29034"/>
        <dbReference type="EC" id="7.1.1.9"/>
    </reaction>
</comment>
<dbReference type="EC" id="7.1.1.9" evidence="16"/>
<dbReference type="Proteomes" id="UP000519439">
    <property type="component" value="Unassembled WGS sequence"/>
</dbReference>
<keyword evidence="7 16" id="KW-0479">Metal-binding</keyword>
<comment type="pathway">
    <text evidence="2 16">Energy metabolism; oxidative phosphorylation.</text>
</comment>
<dbReference type="GO" id="GO:0006119">
    <property type="term" value="P:oxidative phosphorylation"/>
    <property type="evidence" value="ECO:0007669"/>
    <property type="project" value="UniProtKB-UniPathway"/>
</dbReference>
<evidence type="ECO:0000256" key="2">
    <source>
        <dbReference type="ARBA" id="ARBA00004673"/>
    </source>
</evidence>
<evidence type="ECO:0000256" key="10">
    <source>
        <dbReference type="ARBA" id="ARBA00022989"/>
    </source>
</evidence>
<dbReference type="UniPathway" id="UPA00705"/>
<comment type="similarity">
    <text evidence="15">Belongs to the heme-copper respiratory oxidase family.</text>
</comment>
<evidence type="ECO:0000313" key="19">
    <source>
        <dbReference type="Proteomes" id="UP000519439"/>
    </source>
</evidence>
<dbReference type="PANTHER" id="PTHR10422">
    <property type="entry name" value="CYTOCHROME C OXIDASE SUBUNIT 1"/>
    <property type="match status" value="1"/>
</dbReference>
<evidence type="ECO:0000259" key="17">
    <source>
        <dbReference type="PROSITE" id="PS50855"/>
    </source>
</evidence>
<evidence type="ECO:0000256" key="12">
    <source>
        <dbReference type="ARBA" id="ARBA00023008"/>
    </source>
</evidence>
<name>A0A7W6N7I7_9HYPH</name>
<evidence type="ECO:0000256" key="14">
    <source>
        <dbReference type="ARBA" id="ARBA00047816"/>
    </source>
</evidence>
<feature type="domain" description="Cytochrome oxidase subunit I profile" evidence="17">
    <location>
        <begin position="22"/>
        <end position="560"/>
    </location>
</feature>
<dbReference type="PANTHER" id="PTHR10422:SF18">
    <property type="entry name" value="CYTOCHROME C OXIDASE SUBUNIT 1"/>
    <property type="match status" value="1"/>
</dbReference>
<evidence type="ECO:0000256" key="16">
    <source>
        <dbReference type="RuleBase" id="RU363061"/>
    </source>
</evidence>
<dbReference type="SUPFAM" id="SSF81442">
    <property type="entry name" value="Cytochrome c oxidase subunit I-like"/>
    <property type="match status" value="1"/>
</dbReference>
<dbReference type="GO" id="GO:0004129">
    <property type="term" value="F:cytochrome-c oxidase activity"/>
    <property type="evidence" value="ECO:0007669"/>
    <property type="project" value="UniProtKB-EC"/>
</dbReference>
<feature type="transmembrane region" description="Helical" evidence="16">
    <location>
        <begin position="172"/>
        <end position="193"/>
    </location>
</feature>
<dbReference type="EMBL" id="JACIDC010000004">
    <property type="protein sequence ID" value="MBB4039691.1"/>
    <property type="molecule type" value="Genomic_DNA"/>
</dbReference>
<dbReference type="PROSITE" id="PS00077">
    <property type="entry name" value="COX1_CUB"/>
    <property type="match status" value="1"/>
</dbReference>
<keyword evidence="8" id="KW-1278">Translocase</keyword>
<comment type="caution">
    <text evidence="18">The sequence shown here is derived from an EMBL/GenBank/DDBJ whole genome shotgun (WGS) entry which is preliminary data.</text>
</comment>
<protein>
    <recommendedName>
        <fullName evidence="16">Cytochrome c oxidase subunit 1</fullName>
        <ecNumber evidence="16">7.1.1.9</ecNumber>
    </recommendedName>
</protein>
<keyword evidence="16" id="KW-1003">Cell membrane</keyword>
<gene>
    <name evidence="18" type="ORF">GGR34_001338</name>
</gene>
<feature type="transmembrane region" description="Helical" evidence="16">
    <location>
        <begin position="275"/>
        <end position="296"/>
    </location>
</feature>
<keyword evidence="5 15" id="KW-0679">Respiratory chain</keyword>
<evidence type="ECO:0000256" key="5">
    <source>
        <dbReference type="ARBA" id="ARBA00022660"/>
    </source>
</evidence>
<dbReference type="GO" id="GO:0022904">
    <property type="term" value="P:respiratory electron transport chain"/>
    <property type="evidence" value="ECO:0007669"/>
    <property type="project" value="TreeGrafter"/>
</dbReference>
<dbReference type="GO" id="GO:0005886">
    <property type="term" value="C:plasma membrane"/>
    <property type="evidence" value="ECO:0007669"/>
    <property type="project" value="UniProtKB-SubCell"/>
</dbReference>
<keyword evidence="11 16" id="KW-0408">Iron</keyword>
<keyword evidence="9 15" id="KW-0249">Electron transport</keyword>
<dbReference type="Gene3D" id="1.20.210.10">
    <property type="entry name" value="Cytochrome c oxidase-like, subunit I domain"/>
    <property type="match status" value="1"/>
</dbReference>
<dbReference type="PRINTS" id="PR01165">
    <property type="entry name" value="CYCOXIDASEI"/>
</dbReference>
<keyword evidence="4 15" id="KW-0349">Heme</keyword>
<comment type="function">
    <text evidence="16">Cytochrome c oxidase is the component of the respiratory chain that catalyzes the reduction of oxygen to water. Subunits 1-3 form the functional core of the enzyme complex. CO I is the catalytic subunit of the enzyme. Electrons originating in cytochrome c are transferred via the copper A center of subunit 2 and heme A of subunit 1 to the bimetallic center formed by heme A3 and copper B.</text>
</comment>
<evidence type="ECO:0000313" key="18">
    <source>
        <dbReference type="EMBL" id="MBB4039691.1"/>
    </source>
</evidence>
<sequence>MVDVPLGSTGAVASHPIDDVELYHPHSWITKYVFSQDAKVIAIQYSLVAFSVGLIALVLSWLMRLQLGFPGVFSFIDANAYYQFITMHGMMMVVYVLTALFLGGFGNYLIPLMVGARDMVFPYVNMLSFWVYLLAVLVLVSSFFAPGGPSGAGWTLYPPQAILSGTPGGQDWGIVLMLVSLMIFIIGFTMGGLNYVVTVLQARARGMTLMRMPLTVWGIFTASFMALLAFPALFVGSVMLLFDRVFGTSFFVPSIVEMGQPLERSGGSPLLFQHLFWFFGHPEVYIVALPAFGIVSDLISTHARRNIFGYRMMVWALLAIGALSFVVWAHHMYVSGMNPYFGFFFATTTLIIAVPTAIKVYNWILTLWRGDIHLTVPMLFALAFIVTFVNGGLTGLFLGNVVVDVPLSDTMFVVAHFHMVMGVAPILVIFGAIYHWYPKITGRMMNDILGKLHFWVTFLGAYAIFFPMHYLGLMGIPRRYHDIGDMAFVPASAHTLNAFITVAALIVGAVQLTFVFNLFWSLRYGKPAGGNPWRATTLEWQTPETPPPHGNWGKELPVVYRWAYDYSVPGADQDFLPQNQPGFTSTAPGGLHG</sequence>
<comment type="subcellular location">
    <subcellularLocation>
        <location evidence="16">Cell membrane</location>
        <topology evidence="16">Multi-pass membrane protein</topology>
    </subcellularLocation>
    <subcellularLocation>
        <location evidence="1">Membrane</location>
        <topology evidence="1">Multi-pass membrane protein</topology>
    </subcellularLocation>
</comment>
<proteinExistence type="inferred from homology"/>